<reference evidence="1 2" key="1">
    <citation type="submission" date="2020-08" db="EMBL/GenBank/DDBJ databases">
        <title>Genomic Encyclopedia of Type Strains, Phase IV (KMG-IV): sequencing the most valuable type-strain genomes for metagenomic binning, comparative biology and taxonomic classification.</title>
        <authorList>
            <person name="Goeker M."/>
        </authorList>
    </citation>
    <scope>NUCLEOTIDE SEQUENCE [LARGE SCALE GENOMIC DNA]</scope>
    <source>
        <strain evidence="1 2">DSM 17976</strain>
    </source>
</reference>
<dbReference type="RefSeq" id="WP_183974883.1">
    <property type="nucleotide sequence ID" value="NZ_JACIBY010000005.1"/>
</dbReference>
<evidence type="ECO:0000313" key="1">
    <source>
        <dbReference type="EMBL" id="MBB3839007.1"/>
    </source>
</evidence>
<keyword evidence="2" id="KW-1185">Reference proteome</keyword>
<evidence type="ECO:0008006" key="3">
    <source>
        <dbReference type="Google" id="ProtNLM"/>
    </source>
</evidence>
<dbReference type="AlphaFoldDB" id="A0A7W5ZNS2"/>
<dbReference type="InterPro" id="IPR029044">
    <property type="entry name" value="Nucleotide-diphossugar_trans"/>
</dbReference>
<evidence type="ECO:0000313" key="2">
    <source>
        <dbReference type="Proteomes" id="UP000541352"/>
    </source>
</evidence>
<proteinExistence type="predicted"/>
<dbReference type="Proteomes" id="UP000541352">
    <property type="component" value="Unassembled WGS sequence"/>
</dbReference>
<dbReference type="SUPFAM" id="SSF53448">
    <property type="entry name" value="Nucleotide-diphospho-sugar transferases"/>
    <property type="match status" value="1"/>
</dbReference>
<sequence length="290" mass="34404">MHVTGFTFIRNAVKFDFPIVEAITSILPICDEFVVAVGKGEDETLELVRQIDPQKIRIIETVWDESLKDGGVVYAKETDKAFEAISAQSDWAFYIQGDEVVHENDLPKIKAAMERWKDDKNVDGLLFHYTHFYGSYDYIGDSPTWYRHEIRVVRNDKRIYSYRDAQGFRKNNNEKLRVKLVDARIYHYGWVKDPRVMQEKYVHIHQYWHGGDVEGHVNVSAEGFDYSQIDSLAKFTGRHPRVMLPRIQRQNWQFSHDISHKNLRFKYRLKMWVARLTGWYIGEYKNYKLL</sequence>
<comment type="caution">
    <text evidence="1">The sequence shown here is derived from an EMBL/GenBank/DDBJ whole genome shotgun (WGS) entry which is preliminary data.</text>
</comment>
<organism evidence="1 2">
    <name type="scientific">Runella defluvii</name>
    <dbReference type="NCBI Taxonomy" id="370973"/>
    <lineage>
        <taxon>Bacteria</taxon>
        <taxon>Pseudomonadati</taxon>
        <taxon>Bacteroidota</taxon>
        <taxon>Cytophagia</taxon>
        <taxon>Cytophagales</taxon>
        <taxon>Spirosomataceae</taxon>
        <taxon>Runella</taxon>
    </lineage>
</organism>
<name>A0A7W5ZNS2_9BACT</name>
<gene>
    <name evidence="1" type="ORF">FHS57_003013</name>
</gene>
<protein>
    <recommendedName>
        <fullName evidence="3">Glycosyltransferase family 2 protein</fullName>
    </recommendedName>
</protein>
<accession>A0A7W5ZNS2</accession>
<dbReference type="EMBL" id="JACIBY010000005">
    <property type="protein sequence ID" value="MBB3839007.1"/>
    <property type="molecule type" value="Genomic_DNA"/>
</dbReference>